<name>A0A6C0DSA6_9ZZZZ</name>
<reference evidence="1" key="1">
    <citation type="journal article" date="2020" name="Nature">
        <title>Giant virus diversity and host interactions through global metagenomics.</title>
        <authorList>
            <person name="Schulz F."/>
            <person name="Roux S."/>
            <person name="Paez-Espino D."/>
            <person name="Jungbluth S."/>
            <person name="Walsh D.A."/>
            <person name="Denef V.J."/>
            <person name="McMahon K.D."/>
            <person name="Konstantinidis K.T."/>
            <person name="Eloe-Fadrosh E.A."/>
            <person name="Kyrpides N.C."/>
            <person name="Woyke T."/>
        </authorList>
    </citation>
    <scope>NUCLEOTIDE SEQUENCE</scope>
    <source>
        <strain evidence="1">GVMAG-M-3300023174-57</strain>
    </source>
</reference>
<evidence type="ECO:0000313" key="1">
    <source>
        <dbReference type="EMBL" id="QHT19230.1"/>
    </source>
</evidence>
<proteinExistence type="predicted"/>
<dbReference type="AlphaFoldDB" id="A0A6C0DSA6"/>
<sequence length="253" mass="29206">MRRPLNAELIRSVSVGPSGSIRSTDLSGNLQPENTNFNIDGCDWRGAAYIYFKFEPYHEAICDGDCFYFMTPPTISGEVIEPVMTREATAIICLHHFYSLQQDSVPSFRTDIKSKIHYMKHLLKRQEYENDLVSIQRQLGYRAFRKWEDFTRYLETMDAGSNDSLLTENERLDALSRIMTNGVELVRFMGASVSETDTIVEHLEFTAGENDALTSLVLEKLDWHEIYLSTEQEPIAIDWLRRMDVILNRTGTR</sequence>
<dbReference type="EMBL" id="MN739664">
    <property type="protein sequence ID" value="QHT19230.1"/>
    <property type="molecule type" value="Genomic_DNA"/>
</dbReference>
<accession>A0A6C0DSA6</accession>
<protein>
    <submittedName>
        <fullName evidence="1">Uncharacterized protein</fullName>
    </submittedName>
</protein>
<organism evidence="1">
    <name type="scientific">viral metagenome</name>
    <dbReference type="NCBI Taxonomy" id="1070528"/>
    <lineage>
        <taxon>unclassified sequences</taxon>
        <taxon>metagenomes</taxon>
        <taxon>organismal metagenomes</taxon>
    </lineage>
</organism>